<protein>
    <submittedName>
        <fullName evidence="1">FMN-binding negative transcriptional regulator</fullName>
    </submittedName>
</protein>
<proteinExistence type="predicted"/>
<dbReference type="KEGG" id="acob:P0Y56_07440"/>
<gene>
    <name evidence="1" type="ORF">P0Y56_07440</name>
</gene>
<dbReference type="SUPFAM" id="SSF50475">
    <property type="entry name" value="FMN-binding split barrel"/>
    <property type="match status" value="1"/>
</dbReference>
<dbReference type="InterPro" id="IPR007396">
    <property type="entry name" value="TR_PAI2-type"/>
</dbReference>
<dbReference type="Pfam" id="PF04299">
    <property type="entry name" value="FMN_bind_2"/>
    <property type="match status" value="1"/>
</dbReference>
<evidence type="ECO:0000313" key="2">
    <source>
        <dbReference type="Proteomes" id="UP001218362"/>
    </source>
</evidence>
<reference evidence="1" key="1">
    <citation type="submission" date="2023-03" db="EMBL/GenBank/DDBJ databases">
        <title>Andean soil-derived lignocellulolytic bacterial consortium as a source of novel taxa and putative plastic-active enzymes.</title>
        <authorList>
            <person name="Diaz-Garcia L."/>
            <person name="Chuvochina M."/>
            <person name="Feuerriegel G."/>
            <person name="Bunk B."/>
            <person name="Sproer C."/>
            <person name="Streit W.R."/>
            <person name="Rodriguez L.M."/>
            <person name="Overmann J."/>
            <person name="Jimenez D.J."/>
        </authorList>
    </citation>
    <scope>NUCLEOTIDE SEQUENCE</scope>
    <source>
        <strain evidence="1">MAG 26</strain>
    </source>
</reference>
<dbReference type="Gene3D" id="2.30.110.10">
    <property type="entry name" value="Electron Transport, Fmn-binding Protein, Chain A"/>
    <property type="match status" value="1"/>
</dbReference>
<dbReference type="PANTHER" id="PTHR35802">
    <property type="entry name" value="PROTEASE SYNTHASE AND SPORULATION PROTEIN PAI 2"/>
    <property type="match status" value="1"/>
</dbReference>
<sequence>MHPNPAFRSEDRALLETLIEEVGFGMVFGQVPDGPRVAHTPIVSSRDGAVQFHLSRANALARHLDGMNALIVINGPDAYVSPRWYEEPGQVPTWNYVTLELEGRVRKTHEEGLAALLDAIGRRQEARIVPMGGGGGTPWTPDSVPQDYWDRLIRGITGFEMEVLAWRPTFKLSQNKPEADRARIAEALEANGAKALAGLMRGLAA</sequence>
<name>A0AAJ5X5E8_9SPHN</name>
<dbReference type="InterPro" id="IPR012349">
    <property type="entry name" value="Split_barrel_FMN-bd"/>
</dbReference>
<dbReference type="PANTHER" id="PTHR35802:SF1">
    <property type="entry name" value="PROTEASE SYNTHASE AND SPORULATION PROTEIN PAI 2"/>
    <property type="match status" value="1"/>
</dbReference>
<dbReference type="AlphaFoldDB" id="A0AAJ5X5E8"/>
<evidence type="ECO:0000313" key="1">
    <source>
        <dbReference type="EMBL" id="WEK48120.1"/>
    </source>
</evidence>
<organism evidence="1 2">
    <name type="scientific">Candidatus Andeanibacterium colombiense</name>
    <dbReference type="NCBI Taxonomy" id="3121345"/>
    <lineage>
        <taxon>Bacteria</taxon>
        <taxon>Pseudomonadati</taxon>
        <taxon>Pseudomonadota</taxon>
        <taxon>Alphaproteobacteria</taxon>
        <taxon>Sphingomonadales</taxon>
        <taxon>Sphingomonadaceae</taxon>
        <taxon>Candidatus Andeanibacterium</taxon>
    </lineage>
</organism>
<dbReference type="EMBL" id="CP119316">
    <property type="protein sequence ID" value="WEK48120.1"/>
    <property type="molecule type" value="Genomic_DNA"/>
</dbReference>
<dbReference type="PIRSF" id="PIRSF010372">
    <property type="entry name" value="PaiB"/>
    <property type="match status" value="1"/>
</dbReference>
<accession>A0AAJ5X5E8</accession>
<dbReference type="Proteomes" id="UP001218362">
    <property type="component" value="Chromosome"/>
</dbReference>